<evidence type="ECO:0000313" key="1">
    <source>
        <dbReference type="EMBL" id="KAH3711052.1"/>
    </source>
</evidence>
<organism evidence="1 2">
    <name type="scientific">Dreissena polymorpha</name>
    <name type="common">Zebra mussel</name>
    <name type="synonym">Mytilus polymorpha</name>
    <dbReference type="NCBI Taxonomy" id="45954"/>
    <lineage>
        <taxon>Eukaryota</taxon>
        <taxon>Metazoa</taxon>
        <taxon>Spiralia</taxon>
        <taxon>Lophotrochozoa</taxon>
        <taxon>Mollusca</taxon>
        <taxon>Bivalvia</taxon>
        <taxon>Autobranchia</taxon>
        <taxon>Heteroconchia</taxon>
        <taxon>Euheterodonta</taxon>
        <taxon>Imparidentia</taxon>
        <taxon>Neoheterodontei</taxon>
        <taxon>Myida</taxon>
        <taxon>Dreissenoidea</taxon>
        <taxon>Dreissenidae</taxon>
        <taxon>Dreissena</taxon>
    </lineage>
</organism>
<comment type="caution">
    <text evidence="1">The sequence shown here is derived from an EMBL/GenBank/DDBJ whole genome shotgun (WGS) entry which is preliminary data.</text>
</comment>
<dbReference type="EMBL" id="JAIWYP010000014">
    <property type="protein sequence ID" value="KAH3711052.1"/>
    <property type="molecule type" value="Genomic_DNA"/>
</dbReference>
<gene>
    <name evidence="1" type="ORF">DPMN_070551</name>
</gene>
<dbReference type="AlphaFoldDB" id="A0A9D3Z368"/>
<name>A0A9D3Z368_DREPO</name>
<keyword evidence="2" id="KW-1185">Reference proteome</keyword>
<dbReference type="Proteomes" id="UP000828390">
    <property type="component" value="Unassembled WGS sequence"/>
</dbReference>
<evidence type="ECO:0000313" key="2">
    <source>
        <dbReference type="Proteomes" id="UP000828390"/>
    </source>
</evidence>
<reference evidence="1" key="2">
    <citation type="submission" date="2020-11" db="EMBL/GenBank/DDBJ databases">
        <authorList>
            <person name="McCartney M.A."/>
            <person name="Auch B."/>
            <person name="Kono T."/>
            <person name="Mallez S."/>
            <person name="Becker A."/>
            <person name="Gohl D.M."/>
            <person name="Silverstein K.A.T."/>
            <person name="Koren S."/>
            <person name="Bechman K.B."/>
            <person name="Herman A."/>
            <person name="Abrahante J.E."/>
            <person name="Garbe J."/>
        </authorList>
    </citation>
    <scope>NUCLEOTIDE SEQUENCE</scope>
    <source>
        <strain evidence="1">Duluth1</strain>
        <tissue evidence="1">Whole animal</tissue>
    </source>
</reference>
<reference evidence="1" key="1">
    <citation type="journal article" date="2019" name="bioRxiv">
        <title>The Genome of the Zebra Mussel, Dreissena polymorpha: A Resource for Invasive Species Research.</title>
        <authorList>
            <person name="McCartney M.A."/>
            <person name="Auch B."/>
            <person name="Kono T."/>
            <person name="Mallez S."/>
            <person name="Zhang Y."/>
            <person name="Obille A."/>
            <person name="Becker A."/>
            <person name="Abrahante J.E."/>
            <person name="Garbe J."/>
            <person name="Badalamenti J.P."/>
            <person name="Herman A."/>
            <person name="Mangelson H."/>
            <person name="Liachko I."/>
            <person name="Sullivan S."/>
            <person name="Sone E.D."/>
            <person name="Koren S."/>
            <person name="Silverstein K.A.T."/>
            <person name="Beckman K.B."/>
            <person name="Gohl D.M."/>
        </authorList>
    </citation>
    <scope>NUCLEOTIDE SEQUENCE</scope>
    <source>
        <strain evidence="1">Duluth1</strain>
        <tissue evidence="1">Whole animal</tissue>
    </source>
</reference>
<proteinExistence type="predicted"/>
<protein>
    <submittedName>
        <fullName evidence="1">Uncharacterized protein</fullName>
    </submittedName>
</protein>
<sequence>MRDTILPLDLQNILLAPRMKGVEAARMSHEGRQGFATIQQGAEDTGMIFHDLGLFC</sequence>
<accession>A0A9D3Z368</accession>